<reference evidence="3" key="2">
    <citation type="submission" date="2022-10" db="EMBL/GenBank/DDBJ databases">
        <authorList>
            <consortium name="ENA_rothamsted_submissions"/>
            <consortium name="culmorum"/>
            <person name="King R."/>
        </authorList>
    </citation>
    <scope>NUCLEOTIDE SEQUENCE</scope>
</reference>
<keyword evidence="2" id="KW-0732">Signal</keyword>
<feature type="signal peptide" evidence="2">
    <location>
        <begin position="1"/>
        <end position="23"/>
    </location>
</feature>
<keyword evidence="1" id="KW-0472">Membrane</keyword>
<evidence type="ECO:0000256" key="2">
    <source>
        <dbReference type="SAM" id="SignalP"/>
    </source>
</evidence>
<dbReference type="GO" id="GO:0016020">
    <property type="term" value="C:membrane"/>
    <property type="evidence" value="ECO:0007669"/>
    <property type="project" value="TreeGrafter"/>
</dbReference>
<name>A0A9P0DQD0_PHACE</name>
<evidence type="ECO:0000313" key="3">
    <source>
        <dbReference type="EMBL" id="CAH1154277.1"/>
    </source>
</evidence>
<dbReference type="PANTHER" id="PTHR21879">
    <property type="entry name" value="FI03362P-RELATED-RELATED"/>
    <property type="match status" value="1"/>
</dbReference>
<gene>
    <name evidence="3" type="ORF">PHAECO_LOCUS4636</name>
</gene>
<organism evidence="3 4">
    <name type="scientific">Phaedon cochleariae</name>
    <name type="common">Mustard beetle</name>
    <dbReference type="NCBI Taxonomy" id="80249"/>
    <lineage>
        <taxon>Eukaryota</taxon>
        <taxon>Metazoa</taxon>
        <taxon>Ecdysozoa</taxon>
        <taxon>Arthropoda</taxon>
        <taxon>Hexapoda</taxon>
        <taxon>Insecta</taxon>
        <taxon>Pterygota</taxon>
        <taxon>Neoptera</taxon>
        <taxon>Endopterygota</taxon>
        <taxon>Coleoptera</taxon>
        <taxon>Polyphaga</taxon>
        <taxon>Cucujiformia</taxon>
        <taxon>Chrysomeloidea</taxon>
        <taxon>Chrysomelidae</taxon>
        <taxon>Chrysomelinae</taxon>
        <taxon>Chrysomelini</taxon>
        <taxon>Phaedon</taxon>
    </lineage>
</organism>
<dbReference type="EMBL" id="OU896721">
    <property type="protein sequence ID" value="CAH1154277.1"/>
    <property type="molecule type" value="Genomic_DNA"/>
</dbReference>
<reference evidence="3" key="1">
    <citation type="submission" date="2022-01" db="EMBL/GenBank/DDBJ databases">
        <authorList>
            <person name="King R."/>
        </authorList>
    </citation>
    <scope>NUCLEOTIDE SEQUENCE</scope>
</reference>
<keyword evidence="4" id="KW-1185">Reference proteome</keyword>
<dbReference type="Proteomes" id="UP001153737">
    <property type="component" value="Chromosome 15"/>
</dbReference>
<dbReference type="OrthoDB" id="7475263at2759"/>
<feature type="chain" id="PRO_5040411256" evidence="2">
    <location>
        <begin position="24"/>
        <end position="218"/>
    </location>
</feature>
<protein>
    <submittedName>
        <fullName evidence="3">Uncharacterized protein</fullName>
    </submittedName>
</protein>
<keyword evidence="1" id="KW-0812">Transmembrane</keyword>
<sequence length="218" mass="25157">MNLLDLKTPVVIVFLFLMDIMMADDYLNESFQECVNTKDKYYCSKFQFLKFIKEFDYVWNNSSVNLVNIPRSGNNTSASSTARYNPGDSEINKFLKFLMRKFFEFMDTHGLAFILPSRFGKSLGTNPIADEERGNHTVPRGHKKKHQMYLIPILILAKILKVMILLGMVFSALFAVKKVLILGALILPVIVRNIKGACHKEEHVYHPVETPPVHSWWR</sequence>
<dbReference type="InterPro" id="IPR012464">
    <property type="entry name" value="DUF1676"/>
</dbReference>
<evidence type="ECO:0000256" key="1">
    <source>
        <dbReference type="SAM" id="Phobius"/>
    </source>
</evidence>
<dbReference type="Pfam" id="PF07898">
    <property type="entry name" value="DUF1676"/>
    <property type="match status" value="1"/>
</dbReference>
<evidence type="ECO:0000313" key="4">
    <source>
        <dbReference type="Proteomes" id="UP001153737"/>
    </source>
</evidence>
<keyword evidence="1" id="KW-1133">Transmembrane helix</keyword>
<feature type="transmembrane region" description="Helical" evidence="1">
    <location>
        <begin position="149"/>
        <end position="166"/>
    </location>
</feature>
<dbReference type="AlphaFoldDB" id="A0A9P0DQD0"/>
<accession>A0A9P0DQD0</accession>
<proteinExistence type="predicted"/>
<dbReference type="PANTHER" id="PTHR21879:SF22">
    <property type="entry name" value="FI03362P-RELATED"/>
    <property type="match status" value="1"/>
</dbReference>